<comment type="caution">
    <text evidence="7">The sequence shown here is derived from an EMBL/GenBank/DDBJ whole genome shotgun (WGS) entry which is preliminary data.</text>
</comment>
<keyword evidence="5" id="KW-0807">Transducer</keyword>
<dbReference type="InterPro" id="IPR000276">
    <property type="entry name" value="GPCR_Rhodpsn"/>
</dbReference>
<keyword evidence="4 6" id="KW-0472">Membrane</keyword>
<evidence type="ECO:0000256" key="4">
    <source>
        <dbReference type="ARBA" id="ARBA00023136"/>
    </source>
</evidence>
<evidence type="ECO:0000256" key="5">
    <source>
        <dbReference type="RuleBase" id="RU000688"/>
    </source>
</evidence>
<comment type="similarity">
    <text evidence="5">Belongs to the G-protein coupled receptor 1 family.</text>
</comment>
<name>A0A2B4RFE7_STYPI</name>
<dbReference type="Proteomes" id="UP000225706">
    <property type="component" value="Unassembled WGS sequence"/>
</dbReference>
<evidence type="ECO:0000256" key="6">
    <source>
        <dbReference type="SAM" id="Phobius"/>
    </source>
</evidence>
<dbReference type="PROSITE" id="PS00237">
    <property type="entry name" value="G_PROTEIN_RECEP_F1_1"/>
    <property type="match status" value="1"/>
</dbReference>
<evidence type="ECO:0000256" key="2">
    <source>
        <dbReference type="ARBA" id="ARBA00022692"/>
    </source>
</evidence>
<accession>A0A2B4RFE7</accession>
<dbReference type="SUPFAM" id="SSF81321">
    <property type="entry name" value="Family A G protein-coupled receptor-like"/>
    <property type="match status" value="1"/>
</dbReference>
<keyword evidence="3 6" id="KW-1133">Transmembrane helix</keyword>
<evidence type="ECO:0000313" key="7">
    <source>
        <dbReference type="EMBL" id="PFX15067.1"/>
    </source>
</evidence>
<dbReference type="OrthoDB" id="5947836at2759"/>
<sequence>MLIGSRQTLNTLTASPTIRMNNTQVSQVSATKSLGVIIDDKLDWHSHIEKLTKKIASGIGALKRIRHLIPASTLHLIYQALVKPHFDYCDIVWGSCGKTLRDKLQKLQNRAARVLTFSNYDADATELLEFLGWKNLARQQEIHKATMMFRCLHGLAPRLQYYLLVNLAVSDIVFAIFTAPNHILKKAFIHPNKAIGSVLCMILTGGNAAWIGAASSSLTLVVISTERFYAVTSAVGSNATLTMRKVKEVLNVRKRVTLSVLTVSAIFGACWITGLLIYILS</sequence>
<dbReference type="CDD" id="cd00637">
    <property type="entry name" value="7tm_classA_rhodopsin-like"/>
    <property type="match status" value="1"/>
</dbReference>
<dbReference type="STRING" id="50429.A0A2B4RFE7"/>
<keyword evidence="5" id="KW-0297">G-protein coupled receptor</keyword>
<dbReference type="PRINTS" id="PR00237">
    <property type="entry name" value="GPCRRHODOPSN"/>
</dbReference>
<comment type="subcellular location">
    <subcellularLocation>
        <location evidence="1">Membrane</location>
    </subcellularLocation>
</comment>
<dbReference type="GO" id="GO:0016020">
    <property type="term" value="C:membrane"/>
    <property type="evidence" value="ECO:0007669"/>
    <property type="project" value="UniProtKB-SubCell"/>
</dbReference>
<keyword evidence="2 5" id="KW-0812">Transmembrane</keyword>
<reference evidence="8" key="1">
    <citation type="journal article" date="2017" name="bioRxiv">
        <title>Comparative analysis of the genomes of Stylophora pistillata and Acropora digitifera provides evidence for extensive differences between species of corals.</title>
        <authorList>
            <person name="Voolstra C.R."/>
            <person name="Li Y."/>
            <person name="Liew Y.J."/>
            <person name="Baumgarten S."/>
            <person name="Zoccola D."/>
            <person name="Flot J.-F."/>
            <person name="Tambutte S."/>
            <person name="Allemand D."/>
            <person name="Aranda M."/>
        </authorList>
    </citation>
    <scope>NUCLEOTIDE SEQUENCE [LARGE SCALE GENOMIC DNA]</scope>
</reference>
<dbReference type="Gene3D" id="1.20.1070.10">
    <property type="entry name" value="Rhodopsin 7-helix transmembrane proteins"/>
    <property type="match status" value="1"/>
</dbReference>
<proteinExistence type="inferred from homology"/>
<protein>
    <submittedName>
        <fullName evidence="7">Uncharacterized protein</fullName>
    </submittedName>
</protein>
<evidence type="ECO:0000256" key="3">
    <source>
        <dbReference type="ARBA" id="ARBA00022989"/>
    </source>
</evidence>
<dbReference type="GO" id="GO:0004930">
    <property type="term" value="F:G protein-coupled receptor activity"/>
    <property type="evidence" value="ECO:0007669"/>
    <property type="project" value="UniProtKB-KW"/>
</dbReference>
<evidence type="ECO:0000313" key="8">
    <source>
        <dbReference type="Proteomes" id="UP000225706"/>
    </source>
</evidence>
<feature type="transmembrane region" description="Helical" evidence="6">
    <location>
        <begin position="159"/>
        <end position="177"/>
    </location>
</feature>
<dbReference type="EMBL" id="LSMT01000690">
    <property type="protein sequence ID" value="PFX15067.1"/>
    <property type="molecule type" value="Genomic_DNA"/>
</dbReference>
<organism evidence="7 8">
    <name type="scientific">Stylophora pistillata</name>
    <name type="common">Smooth cauliflower coral</name>
    <dbReference type="NCBI Taxonomy" id="50429"/>
    <lineage>
        <taxon>Eukaryota</taxon>
        <taxon>Metazoa</taxon>
        <taxon>Cnidaria</taxon>
        <taxon>Anthozoa</taxon>
        <taxon>Hexacorallia</taxon>
        <taxon>Scleractinia</taxon>
        <taxon>Astrocoeniina</taxon>
        <taxon>Pocilloporidae</taxon>
        <taxon>Stylophora</taxon>
    </lineage>
</organism>
<keyword evidence="5" id="KW-0675">Receptor</keyword>
<dbReference type="AlphaFoldDB" id="A0A2B4RFE7"/>
<keyword evidence="8" id="KW-1185">Reference proteome</keyword>
<feature type="transmembrane region" description="Helical" evidence="6">
    <location>
        <begin position="258"/>
        <end position="280"/>
    </location>
</feature>
<dbReference type="PANTHER" id="PTHR33332">
    <property type="entry name" value="REVERSE TRANSCRIPTASE DOMAIN-CONTAINING PROTEIN"/>
    <property type="match status" value="1"/>
</dbReference>
<evidence type="ECO:0000256" key="1">
    <source>
        <dbReference type="ARBA" id="ARBA00004370"/>
    </source>
</evidence>
<feature type="transmembrane region" description="Helical" evidence="6">
    <location>
        <begin position="198"/>
        <end position="222"/>
    </location>
</feature>
<dbReference type="Pfam" id="PF00001">
    <property type="entry name" value="7tm_1"/>
    <property type="match status" value="1"/>
</dbReference>
<gene>
    <name evidence="7" type="ORF">AWC38_SpisGene20732</name>
</gene>